<dbReference type="Gene3D" id="1.20.1280.50">
    <property type="match status" value="1"/>
</dbReference>
<protein>
    <recommendedName>
        <fullName evidence="1">F-box domain-containing protein</fullName>
    </recommendedName>
</protein>
<dbReference type="PANTHER" id="PTHR31639">
    <property type="entry name" value="F-BOX PROTEIN-LIKE"/>
    <property type="match status" value="1"/>
</dbReference>
<evidence type="ECO:0000259" key="1">
    <source>
        <dbReference type="SMART" id="SM00256"/>
    </source>
</evidence>
<dbReference type="EMBL" id="CACSLK010027842">
    <property type="protein sequence ID" value="CAA0833952.1"/>
    <property type="molecule type" value="Genomic_DNA"/>
</dbReference>
<dbReference type="SUPFAM" id="SSF52047">
    <property type="entry name" value="RNI-like"/>
    <property type="match status" value="1"/>
</dbReference>
<evidence type="ECO:0000313" key="3">
    <source>
        <dbReference type="Proteomes" id="UP001153555"/>
    </source>
</evidence>
<dbReference type="Gene3D" id="3.80.10.10">
    <property type="entry name" value="Ribonuclease Inhibitor"/>
    <property type="match status" value="1"/>
</dbReference>
<dbReference type="SUPFAM" id="SSF81383">
    <property type="entry name" value="F-box domain"/>
    <property type="match status" value="1"/>
</dbReference>
<dbReference type="Pfam" id="PF24758">
    <property type="entry name" value="LRR_At5g56370"/>
    <property type="match status" value="2"/>
</dbReference>
<reference evidence="2" key="1">
    <citation type="submission" date="2019-12" db="EMBL/GenBank/DDBJ databases">
        <authorList>
            <person name="Scholes J."/>
        </authorList>
    </citation>
    <scope>NUCLEOTIDE SEQUENCE</scope>
</reference>
<dbReference type="AlphaFoldDB" id="A0A9N7NNF7"/>
<dbReference type="Proteomes" id="UP001153555">
    <property type="component" value="Unassembled WGS sequence"/>
</dbReference>
<sequence length="535" mass="61180">MPRKKQKKQAAQTADDRVSQLPIHILHHILCSLSQREAVRTCLLSKQWRYIGSTRPNLEFSFGNTQEKFVSVVDQTLQGYCDQNLSIHKLHLDLSSPDSRPVISLLDKWIPMKPALNIKVFKLDLLSYTQDLPPAVFLAEALEELHLCKCRVSPVVESVRLKSLRTLSLEQVQVDGGTLETVMLGCPLLTRLLLNYCWELRNVRLRSSGLKHLELCDSNRIKGCSIEIDVPNLETVFINGPWIWRQSTFAFSGLTSLYLCDVILSSESFDLLSSGCSTLARLALDNCSGFEEFHLASDSVKFLRIWTTEVLLKGVRICAPNIVSFQFIARISQAPDTFSFTTTNSKEWSSKVFFSSHEDDPDLDLNSWLLKLRRVLKAVSGSRISLFLQMEVGLQGVPCNAAIADEPPVVVQTLKFGTCKCRTADWYMVFMNGLFRVCRPSYLWGCRLMNKSDGNYGLSEFQLNILLAKRKVRTTTDQKRKKVRTKPYFWRHDLEQVSVGTLDGQQWQLIRWKKLGVLQKRTQDKKTCFILKWRS</sequence>
<accession>A0A9N7NNF7</accession>
<dbReference type="InterPro" id="IPR036047">
    <property type="entry name" value="F-box-like_dom_sf"/>
</dbReference>
<dbReference type="InterPro" id="IPR032675">
    <property type="entry name" value="LRR_dom_sf"/>
</dbReference>
<dbReference type="PANTHER" id="PTHR31639:SF42">
    <property type="entry name" value="OS02G0160200 PROTEIN"/>
    <property type="match status" value="1"/>
</dbReference>
<comment type="caution">
    <text evidence="2">The sequence shown here is derived from an EMBL/GenBank/DDBJ whole genome shotgun (WGS) entry which is preliminary data.</text>
</comment>
<organism evidence="2 3">
    <name type="scientific">Striga hermonthica</name>
    <name type="common">Purple witchweed</name>
    <name type="synonym">Buchnera hermonthica</name>
    <dbReference type="NCBI Taxonomy" id="68872"/>
    <lineage>
        <taxon>Eukaryota</taxon>
        <taxon>Viridiplantae</taxon>
        <taxon>Streptophyta</taxon>
        <taxon>Embryophyta</taxon>
        <taxon>Tracheophyta</taxon>
        <taxon>Spermatophyta</taxon>
        <taxon>Magnoliopsida</taxon>
        <taxon>eudicotyledons</taxon>
        <taxon>Gunneridae</taxon>
        <taxon>Pentapetalae</taxon>
        <taxon>asterids</taxon>
        <taxon>lamiids</taxon>
        <taxon>Lamiales</taxon>
        <taxon>Orobanchaceae</taxon>
        <taxon>Buchnereae</taxon>
        <taxon>Striga</taxon>
    </lineage>
</organism>
<dbReference type="InterPro" id="IPR001810">
    <property type="entry name" value="F-box_dom"/>
</dbReference>
<dbReference type="InterPro" id="IPR055411">
    <property type="entry name" value="LRR_FXL15/At3g58940/PEG3-like"/>
</dbReference>
<dbReference type="Pfam" id="PF00646">
    <property type="entry name" value="F-box"/>
    <property type="match status" value="1"/>
</dbReference>
<feature type="domain" description="F-box" evidence="1">
    <location>
        <begin position="21"/>
        <end position="61"/>
    </location>
</feature>
<evidence type="ECO:0000313" key="2">
    <source>
        <dbReference type="EMBL" id="CAA0833952.1"/>
    </source>
</evidence>
<keyword evidence="3" id="KW-1185">Reference proteome</keyword>
<dbReference type="SMART" id="SM00256">
    <property type="entry name" value="FBOX"/>
    <property type="match status" value="1"/>
</dbReference>
<name>A0A9N7NNF7_STRHE</name>
<dbReference type="OrthoDB" id="421226at2759"/>
<gene>
    <name evidence="2" type="ORF">SHERM_29208</name>
</gene>
<proteinExistence type="predicted"/>